<gene>
    <name evidence="2" type="ORF">H4683_003991</name>
</gene>
<dbReference type="InterPro" id="IPR052754">
    <property type="entry name" value="NTPase_KAP_P-loop"/>
</dbReference>
<dbReference type="Gene3D" id="3.40.50.300">
    <property type="entry name" value="P-loop containing nucleotide triphosphate hydrolases"/>
    <property type="match status" value="1"/>
</dbReference>
<sequence length="464" mass="54434">MEEINYLPVEFIELDKLGFEAKAKEIATFINSFPSHLPYSIGIRGPWGSGKSTMLNFIEQSLSKENCSVIRFNPWMVTDRDSLINNLFEEIYYEIDGGYTNTKQKFAEYAQKIIPSATKIATYFGAISNGLDSRSARELSSGTGEAIKGVGELLFDKPLSRRKKELYDEMQRTYSYTEKKIVVMIDELDRLFPNEIITVFQMMKSALDFPGIIFIVAMDEMMVYEALEKKGINRPFYYLEKIFQRNYYINTKYQIRTLTDHFLIPYLNTSLKAEKQLVECLDAFIFLDENKFPLDFPLKTIQELEEEWELIPLDVDKIKSSYSKIFRSFNEDLNLANPRTFLKFSMILREIWPKYYENIMSGDANEIYRLHAAFLIIMSYIWYPTECEEYTFNRNSAKEISEPFIKALRGHLSLIIPRYKITTSKNSYSTKDLSDVIKDATRYLNQYPDYIRHIRIQNKTEDGI</sequence>
<protein>
    <submittedName>
        <fullName evidence="2">Cdc6-like AAA superfamily ATPase</fullName>
    </submittedName>
</protein>
<dbReference type="Pfam" id="PF07693">
    <property type="entry name" value="KAP_NTPase"/>
    <property type="match status" value="1"/>
</dbReference>
<evidence type="ECO:0000259" key="1">
    <source>
        <dbReference type="Pfam" id="PF07693"/>
    </source>
</evidence>
<dbReference type="Proteomes" id="UP000658225">
    <property type="component" value="Unassembled WGS sequence"/>
</dbReference>
<organism evidence="2 3">
    <name type="scientific">Sporosarcina limicola</name>
    <dbReference type="NCBI Taxonomy" id="34101"/>
    <lineage>
        <taxon>Bacteria</taxon>
        <taxon>Bacillati</taxon>
        <taxon>Bacillota</taxon>
        <taxon>Bacilli</taxon>
        <taxon>Bacillales</taxon>
        <taxon>Caryophanaceae</taxon>
        <taxon>Sporosarcina</taxon>
    </lineage>
</organism>
<dbReference type="PANTHER" id="PTHR22674:SF6">
    <property type="entry name" value="NTPASE KAP FAMILY P-LOOP DOMAIN-CONTAINING PROTEIN 1"/>
    <property type="match status" value="1"/>
</dbReference>
<accession>A0A927MLD9</accession>
<comment type="caution">
    <text evidence="2">The sequence shown here is derived from an EMBL/GenBank/DDBJ whole genome shotgun (WGS) entry which is preliminary data.</text>
</comment>
<proteinExistence type="predicted"/>
<dbReference type="PANTHER" id="PTHR22674">
    <property type="entry name" value="NTPASE, KAP FAMILY P-LOOP DOMAIN-CONTAINING 1"/>
    <property type="match status" value="1"/>
</dbReference>
<dbReference type="AlphaFoldDB" id="A0A927MLD9"/>
<dbReference type="EMBL" id="JADBEL010000039">
    <property type="protein sequence ID" value="MBE1556865.1"/>
    <property type="molecule type" value="Genomic_DNA"/>
</dbReference>
<dbReference type="SUPFAM" id="SSF52540">
    <property type="entry name" value="P-loop containing nucleoside triphosphate hydrolases"/>
    <property type="match status" value="1"/>
</dbReference>
<feature type="domain" description="KAP NTPase" evidence="1">
    <location>
        <begin position="21"/>
        <end position="344"/>
    </location>
</feature>
<evidence type="ECO:0000313" key="3">
    <source>
        <dbReference type="Proteomes" id="UP000658225"/>
    </source>
</evidence>
<dbReference type="InterPro" id="IPR011646">
    <property type="entry name" value="KAP_P-loop"/>
</dbReference>
<evidence type="ECO:0000313" key="2">
    <source>
        <dbReference type="EMBL" id="MBE1556865.1"/>
    </source>
</evidence>
<dbReference type="RefSeq" id="WP_192600474.1">
    <property type="nucleotide sequence ID" value="NZ_JADBEL010000039.1"/>
</dbReference>
<name>A0A927MLD9_9BACL</name>
<keyword evidence="3" id="KW-1185">Reference proteome</keyword>
<dbReference type="InterPro" id="IPR027417">
    <property type="entry name" value="P-loop_NTPase"/>
</dbReference>
<reference evidence="2" key="1">
    <citation type="submission" date="2020-10" db="EMBL/GenBank/DDBJ databases">
        <title>Genomic Encyclopedia of Type Strains, Phase IV (KMG-IV): sequencing the most valuable type-strain genomes for metagenomic binning, comparative biology and taxonomic classification.</title>
        <authorList>
            <person name="Goeker M."/>
        </authorList>
    </citation>
    <scope>NUCLEOTIDE SEQUENCE</scope>
    <source>
        <strain evidence="2">DSM 13886</strain>
    </source>
</reference>